<reference evidence="2 3" key="1">
    <citation type="submission" date="2018-11" db="EMBL/GenBank/DDBJ databases">
        <title>Novel bacteria species description.</title>
        <authorList>
            <person name="Han J.-H."/>
        </authorList>
    </citation>
    <scope>NUCLEOTIDE SEQUENCE [LARGE SCALE GENOMIC DNA]</scope>
    <source>
        <strain evidence="2 3">KCTC23259</strain>
    </source>
</reference>
<dbReference type="EMBL" id="RJUF01000015">
    <property type="protein sequence ID" value="MCP9762798.1"/>
    <property type="molecule type" value="Genomic_DNA"/>
</dbReference>
<dbReference type="AlphaFoldDB" id="A0AAE3H129"/>
<evidence type="ECO:0000256" key="1">
    <source>
        <dbReference type="SAM" id="Phobius"/>
    </source>
</evidence>
<evidence type="ECO:0000313" key="3">
    <source>
        <dbReference type="Proteomes" id="UP001204144"/>
    </source>
</evidence>
<dbReference type="Proteomes" id="UP001204144">
    <property type="component" value="Unassembled WGS sequence"/>
</dbReference>
<feature type="transmembrane region" description="Helical" evidence="1">
    <location>
        <begin position="43"/>
        <end position="63"/>
    </location>
</feature>
<keyword evidence="1" id="KW-0812">Transmembrane</keyword>
<feature type="transmembrane region" description="Helical" evidence="1">
    <location>
        <begin position="134"/>
        <end position="156"/>
    </location>
</feature>
<feature type="transmembrane region" description="Helical" evidence="1">
    <location>
        <begin position="6"/>
        <end position="31"/>
    </location>
</feature>
<keyword evidence="3" id="KW-1185">Reference proteome</keyword>
<comment type="caution">
    <text evidence="2">The sequence shown here is derived from an EMBL/GenBank/DDBJ whole genome shotgun (WGS) entry which is preliminary data.</text>
</comment>
<keyword evidence="1" id="KW-0472">Membrane</keyword>
<proteinExistence type="predicted"/>
<feature type="transmembrane region" description="Helical" evidence="1">
    <location>
        <begin position="69"/>
        <end position="84"/>
    </location>
</feature>
<evidence type="ECO:0000313" key="2">
    <source>
        <dbReference type="EMBL" id="MCP9762798.1"/>
    </source>
</evidence>
<gene>
    <name evidence="2" type="ORF">EGI31_07500</name>
</gene>
<organism evidence="2 3">
    <name type="scientific">Lacihabitans soyangensis</name>
    <dbReference type="NCBI Taxonomy" id="869394"/>
    <lineage>
        <taxon>Bacteria</taxon>
        <taxon>Pseudomonadati</taxon>
        <taxon>Bacteroidota</taxon>
        <taxon>Cytophagia</taxon>
        <taxon>Cytophagales</taxon>
        <taxon>Leadbetterellaceae</taxon>
        <taxon>Lacihabitans</taxon>
    </lineage>
</organism>
<accession>A0AAE3H129</accession>
<feature type="transmembrane region" description="Helical" evidence="1">
    <location>
        <begin position="177"/>
        <end position="194"/>
    </location>
</feature>
<sequence>MTKTIFQSAIFLHVIAGVVSLASGLVAMSYGKKGGKVHNISGRIFYWAMFFIFITTVLFFVIYPEKLKYQFFLTIGIVSFYPNWSGKRMLSMKKGLIPTWYDKFGGFAIGFSGIIMIAYGIYGFQNPTTFGGLQYLFLVFGMVSMINSYGDLKYYLNFKTAPKMHWFFAHGGKMMGAYSAAITAFCVNIVPRYLPENFPSYGYLITWIAPGVIVGVVANVILKRYKVKFKIAE</sequence>
<evidence type="ECO:0008006" key="4">
    <source>
        <dbReference type="Google" id="ProtNLM"/>
    </source>
</evidence>
<feature type="transmembrane region" description="Helical" evidence="1">
    <location>
        <begin position="104"/>
        <end position="122"/>
    </location>
</feature>
<name>A0AAE3H129_9BACT</name>
<protein>
    <recommendedName>
        <fullName evidence="4">DUF2306 domain-containing protein</fullName>
    </recommendedName>
</protein>
<keyword evidence="1" id="KW-1133">Transmembrane helix</keyword>
<dbReference type="RefSeq" id="WP_255036572.1">
    <property type="nucleotide sequence ID" value="NZ_RJUF01000015.1"/>
</dbReference>
<feature type="transmembrane region" description="Helical" evidence="1">
    <location>
        <begin position="200"/>
        <end position="222"/>
    </location>
</feature>